<dbReference type="SUPFAM" id="SSF81383">
    <property type="entry name" value="F-box domain"/>
    <property type="match status" value="1"/>
</dbReference>
<evidence type="ECO:0000313" key="2">
    <source>
        <dbReference type="EMBL" id="THF94301.1"/>
    </source>
</evidence>
<feature type="domain" description="F-box" evidence="1">
    <location>
        <begin position="15"/>
        <end position="63"/>
    </location>
</feature>
<dbReference type="PANTHER" id="PTHR34145">
    <property type="entry name" value="OS02G0105600 PROTEIN"/>
    <property type="match status" value="1"/>
</dbReference>
<name>A0A4S4CWS4_CAMSN</name>
<dbReference type="InterPro" id="IPR053781">
    <property type="entry name" value="F-box_AtFBL13-like"/>
</dbReference>
<dbReference type="InterPro" id="IPR053772">
    <property type="entry name" value="At1g61320/At1g61330-like"/>
</dbReference>
<dbReference type="InterPro" id="IPR032675">
    <property type="entry name" value="LRR_dom_sf"/>
</dbReference>
<dbReference type="CDD" id="cd22160">
    <property type="entry name" value="F-box_AtFBL13-like"/>
    <property type="match status" value="1"/>
</dbReference>
<proteinExistence type="predicted"/>
<reference evidence="2 3" key="1">
    <citation type="journal article" date="2018" name="Proc. Natl. Acad. Sci. U.S.A.">
        <title>Draft genome sequence of Camellia sinensis var. sinensis provides insights into the evolution of the tea genome and tea quality.</title>
        <authorList>
            <person name="Wei C."/>
            <person name="Yang H."/>
            <person name="Wang S."/>
            <person name="Zhao J."/>
            <person name="Liu C."/>
            <person name="Gao L."/>
            <person name="Xia E."/>
            <person name="Lu Y."/>
            <person name="Tai Y."/>
            <person name="She G."/>
            <person name="Sun J."/>
            <person name="Cao H."/>
            <person name="Tong W."/>
            <person name="Gao Q."/>
            <person name="Li Y."/>
            <person name="Deng W."/>
            <person name="Jiang X."/>
            <person name="Wang W."/>
            <person name="Chen Q."/>
            <person name="Zhang S."/>
            <person name="Li H."/>
            <person name="Wu J."/>
            <person name="Wang P."/>
            <person name="Li P."/>
            <person name="Shi C."/>
            <person name="Zheng F."/>
            <person name="Jian J."/>
            <person name="Huang B."/>
            <person name="Shan D."/>
            <person name="Shi M."/>
            <person name="Fang C."/>
            <person name="Yue Y."/>
            <person name="Li F."/>
            <person name="Li D."/>
            <person name="Wei S."/>
            <person name="Han B."/>
            <person name="Jiang C."/>
            <person name="Yin Y."/>
            <person name="Xia T."/>
            <person name="Zhang Z."/>
            <person name="Bennetzen J.L."/>
            <person name="Zhao S."/>
            <person name="Wan X."/>
        </authorList>
    </citation>
    <scope>NUCLEOTIDE SEQUENCE [LARGE SCALE GENOMIC DNA]</scope>
    <source>
        <strain evidence="3">cv. Shuchazao</strain>
        <tissue evidence="2">Leaf</tissue>
    </source>
</reference>
<dbReference type="InterPro" id="IPR001810">
    <property type="entry name" value="F-box_dom"/>
</dbReference>
<dbReference type="AlphaFoldDB" id="A0A4S4CWS4"/>
<dbReference type="PROSITE" id="PS50181">
    <property type="entry name" value="FBOX"/>
    <property type="match status" value="1"/>
</dbReference>
<sequence length="567" mass="64269">MMGRRQKAAKLTRKGDQLIQLPDGILSKIISMLPLKEAVRTSVLSERWRFIWIDHADLYFDSANILGSIVYSNSISNCQSELDRKLQRCKFLKWVNHFMHQRCKGTKVDSFAVQFHLSKDSALHIDQWISCAITKGVENIDLDLSESCSFMVDHASSTASEKYEFPCWLLVAAGKRCSVKHLQLASCSLSAPPGSSSLTSLRTIQLQGVNISDQQLENLLSSCLFLEGLSLHLCNDLVNLKFAGPNLRLKLLSVQNCIRLQAMELCAKDLVLLEYTGHLISLYFKNVPRLAEAFLNFTGESRLDGGIYALTRFVSDLPQLETFNFVSILAMKNSFPVPVHSEFSPDSYAIGLVLTILNLPETGPTFTNIKQFVLTVFPFDDEDKLCWISYVLKAFPLLQKLQLNLFCPSFITTQPKEIERVLPVCPHKHLTELEVNGFYGNQHEVLLLKYLIDNLVELKVLAVSPSQKVYRGFNNWVYEEALSWYKFRIESIHCHEETQEKFNFAYQLTLTTYYRLQPPSYPSLTLAVTSNPFPLYPHIAPSSASRTTTPYNSTLAIPTPLIRSTTP</sequence>
<dbReference type="Pfam" id="PF23622">
    <property type="entry name" value="LRR_At1g61320_AtMIF1"/>
    <property type="match status" value="1"/>
</dbReference>
<evidence type="ECO:0000259" key="1">
    <source>
        <dbReference type="PROSITE" id="PS50181"/>
    </source>
</evidence>
<gene>
    <name evidence="2" type="ORF">TEA_003487</name>
</gene>
<dbReference type="Pfam" id="PF00646">
    <property type="entry name" value="F-box"/>
    <property type="match status" value="1"/>
</dbReference>
<dbReference type="SUPFAM" id="SSF52047">
    <property type="entry name" value="RNI-like"/>
    <property type="match status" value="1"/>
</dbReference>
<dbReference type="InterPro" id="IPR036047">
    <property type="entry name" value="F-box-like_dom_sf"/>
</dbReference>
<dbReference type="InterPro" id="IPR055357">
    <property type="entry name" value="LRR_At1g61320_AtMIF1"/>
</dbReference>
<dbReference type="STRING" id="542762.A0A4S4CWS4"/>
<dbReference type="Gene3D" id="3.80.10.10">
    <property type="entry name" value="Ribonuclease Inhibitor"/>
    <property type="match status" value="1"/>
</dbReference>
<protein>
    <recommendedName>
        <fullName evidence="1">F-box domain-containing protein</fullName>
    </recommendedName>
</protein>
<organism evidence="2 3">
    <name type="scientific">Camellia sinensis var. sinensis</name>
    <name type="common">China tea</name>
    <dbReference type="NCBI Taxonomy" id="542762"/>
    <lineage>
        <taxon>Eukaryota</taxon>
        <taxon>Viridiplantae</taxon>
        <taxon>Streptophyta</taxon>
        <taxon>Embryophyta</taxon>
        <taxon>Tracheophyta</taxon>
        <taxon>Spermatophyta</taxon>
        <taxon>Magnoliopsida</taxon>
        <taxon>eudicotyledons</taxon>
        <taxon>Gunneridae</taxon>
        <taxon>Pentapetalae</taxon>
        <taxon>asterids</taxon>
        <taxon>Ericales</taxon>
        <taxon>Theaceae</taxon>
        <taxon>Camellia</taxon>
    </lineage>
</organism>
<dbReference type="Proteomes" id="UP000306102">
    <property type="component" value="Unassembled WGS sequence"/>
</dbReference>
<dbReference type="PANTHER" id="PTHR34145:SF68">
    <property type="entry name" value="FBD DOMAIN-CONTAINING PROTEIN"/>
    <property type="match status" value="1"/>
</dbReference>
<accession>A0A4S4CWS4</accession>
<keyword evidence="3" id="KW-1185">Reference proteome</keyword>
<evidence type="ECO:0000313" key="3">
    <source>
        <dbReference type="Proteomes" id="UP000306102"/>
    </source>
</evidence>
<comment type="caution">
    <text evidence="2">The sequence shown here is derived from an EMBL/GenBank/DDBJ whole genome shotgun (WGS) entry which is preliminary data.</text>
</comment>
<dbReference type="EMBL" id="SDRB02013717">
    <property type="protein sequence ID" value="THF94301.1"/>
    <property type="molecule type" value="Genomic_DNA"/>
</dbReference>